<feature type="region of interest" description="Disordered" evidence="1">
    <location>
        <begin position="95"/>
        <end position="119"/>
    </location>
</feature>
<sequence>MCYLSSDKHFSYLSSPLYSHTVASLTSTSSFILFLTGFLFLSQMLRCAPPFHLGLFLRDVQFFLQVLTERRKQAAEKIGLLCKGGGHCVKGIKGKRTETIKHDHHSNRAHSRKEKGNGK</sequence>
<keyword evidence="4" id="KW-1185">Reference proteome</keyword>
<name>A0ABU7EWM0_9TELE</name>
<reference evidence="3 4" key="1">
    <citation type="submission" date="2021-06" db="EMBL/GenBank/DDBJ databases">
        <authorList>
            <person name="Palmer J.M."/>
        </authorList>
    </citation>
    <scope>NUCLEOTIDE SEQUENCE [LARGE SCALE GENOMIC DNA]</scope>
    <source>
        <strain evidence="3 4">CL_MEX2019</strain>
        <tissue evidence="3">Muscle</tissue>
    </source>
</reference>
<keyword evidence="2" id="KW-0812">Transmembrane</keyword>
<dbReference type="Proteomes" id="UP001352852">
    <property type="component" value="Unassembled WGS sequence"/>
</dbReference>
<accession>A0ABU7EWM0</accession>
<keyword evidence="2" id="KW-0472">Membrane</keyword>
<gene>
    <name evidence="3" type="ORF">CHARACLAT_023359</name>
</gene>
<proteinExistence type="predicted"/>
<feature type="compositionally biased region" description="Basic residues" evidence="1">
    <location>
        <begin position="102"/>
        <end position="113"/>
    </location>
</feature>
<comment type="caution">
    <text evidence="3">The sequence shown here is derived from an EMBL/GenBank/DDBJ whole genome shotgun (WGS) entry which is preliminary data.</text>
</comment>
<evidence type="ECO:0000256" key="2">
    <source>
        <dbReference type="SAM" id="Phobius"/>
    </source>
</evidence>
<feature type="transmembrane region" description="Helical" evidence="2">
    <location>
        <begin position="20"/>
        <end position="41"/>
    </location>
</feature>
<evidence type="ECO:0000313" key="3">
    <source>
        <dbReference type="EMBL" id="MED6291416.1"/>
    </source>
</evidence>
<evidence type="ECO:0000256" key="1">
    <source>
        <dbReference type="SAM" id="MobiDB-lite"/>
    </source>
</evidence>
<dbReference type="EMBL" id="JAHUTJ010068046">
    <property type="protein sequence ID" value="MED6291416.1"/>
    <property type="molecule type" value="Genomic_DNA"/>
</dbReference>
<keyword evidence="2" id="KW-1133">Transmembrane helix</keyword>
<evidence type="ECO:0000313" key="4">
    <source>
        <dbReference type="Proteomes" id="UP001352852"/>
    </source>
</evidence>
<organism evidence="3 4">
    <name type="scientific">Characodon lateralis</name>
    <dbReference type="NCBI Taxonomy" id="208331"/>
    <lineage>
        <taxon>Eukaryota</taxon>
        <taxon>Metazoa</taxon>
        <taxon>Chordata</taxon>
        <taxon>Craniata</taxon>
        <taxon>Vertebrata</taxon>
        <taxon>Euteleostomi</taxon>
        <taxon>Actinopterygii</taxon>
        <taxon>Neopterygii</taxon>
        <taxon>Teleostei</taxon>
        <taxon>Neoteleostei</taxon>
        <taxon>Acanthomorphata</taxon>
        <taxon>Ovalentaria</taxon>
        <taxon>Atherinomorphae</taxon>
        <taxon>Cyprinodontiformes</taxon>
        <taxon>Goodeidae</taxon>
        <taxon>Characodon</taxon>
    </lineage>
</organism>
<protein>
    <submittedName>
        <fullName evidence="3">Uncharacterized protein</fullName>
    </submittedName>
</protein>